<keyword evidence="4" id="KW-0997">Cell inner membrane</keyword>
<dbReference type="Proteomes" id="UP000471190">
    <property type="component" value="Unassembled WGS sequence"/>
</dbReference>
<dbReference type="RefSeq" id="WP_015339230.1">
    <property type="nucleotide sequence ID" value="NZ_JAADZA010000006.1"/>
</dbReference>
<dbReference type="Proteomes" id="UP000526625">
    <property type="component" value="Unassembled WGS sequence"/>
</dbReference>
<dbReference type="InterPro" id="IPR003568">
    <property type="entry name" value="Cyt_c_biogenesis_CcmF"/>
</dbReference>
<evidence type="ECO:0000256" key="4">
    <source>
        <dbReference type="ARBA" id="ARBA00022519"/>
    </source>
</evidence>
<keyword evidence="3" id="KW-1003">Cell membrane</keyword>
<feature type="transmembrane region" description="Helical" evidence="10">
    <location>
        <begin position="126"/>
        <end position="148"/>
    </location>
</feature>
<evidence type="ECO:0000256" key="3">
    <source>
        <dbReference type="ARBA" id="ARBA00022475"/>
    </source>
</evidence>
<dbReference type="EMBL" id="JACHBF010000005">
    <property type="protein sequence ID" value="MBB6491853.1"/>
    <property type="molecule type" value="Genomic_DNA"/>
</dbReference>
<dbReference type="NCBIfam" id="NF007691">
    <property type="entry name" value="PRK10369.1"/>
    <property type="match status" value="1"/>
</dbReference>
<dbReference type="Pfam" id="PF01578">
    <property type="entry name" value="Cytochrom_C_asm"/>
    <property type="match status" value="1"/>
</dbReference>
<keyword evidence="7 10" id="KW-1133">Transmembrane helix</keyword>
<feature type="transmembrane region" description="Helical" evidence="10">
    <location>
        <begin position="352"/>
        <end position="374"/>
    </location>
</feature>
<dbReference type="PANTHER" id="PTHR43653:SF1">
    <property type="entry name" value="CYTOCHROME C-TYPE BIOGENESIS PROTEIN CCMF"/>
    <property type="match status" value="1"/>
</dbReference>
<evidence type="ECO:0000256" key="8">
    <source>
        <dbReference type="ARBA" id="ARBA00023136"/>
    </source>
</evidence>
<organism evidence="14 15">
    <name type="scientific">Rhizobium tropici</name>
    <dbReference type="NCBI Taxonomy" id="398"/>
    <lineage>
        <taxon>Bacteria</taxon>
        <taxon>Pseudomonadati</taxon>
        <taxon>Pseudomonadota</taxon>
        <taxon>Alphaproteobacteria</taxon>
        <taxon>Hyphomicrobiales</taxon>
        <taxon>Rhizobiaceae</taxon>
        <taxon>Rhizobium/Agrobacterium group</taxon>
        <taxon>Rhizobium</taxon>
    </lineage>
</organism>
<feature type="transmembrane region" description="Helical" evidence="10">
    <location>
        <begin position="38"/>
        <end position="62"/>
    </location>
</feature>
<sequence>MIIELGHYALVLALATALIVSILPVIGARRGDVSMMDIAPVGAIVMFLLVAFSFGVLTYAYVASDFSVLNVWANSHSLMPLVFKISGVWGNHEGSMMLWLLILTLFSALVALFGRNLPDALRANVLAVQSWISSAFLVFILLTSNPFIRLNPAPAEGKDLNPVLQDIGLAIHPPLLYLGYVGFSVCFSFAVAALLEGRIDAAWARWVRPWTLAAWSFLTLGIAMGSYWAYYELGWGGWWFWDPVENASFMPWLAGTALLHSAVVMEKRDTLKIWTVLLAILTFSLSLLGTFLVRSGVLTSVHSFASDPTRGIFILCILLIFIGGALSLFALRAPKLAAGGLFAPISREGALVLNNLILTVACGTVLTGTLYPLALETLTGDKISVGPPFFNMTFGLLMTPILVAVPFGPLLAWKRGDLLGALQRLYVVAGLAFLAGLVLFYIKHGGPVLAALGLAAGFFLVFGALADLWYRAGVGKVAAGVAWRRLSGLPRSAFGTALAHAGLGITVLGIVAVTTFEAEHITSMKPGETAELGGYSLRFDGVQPGVGPNFTEDRAHFTVSRGGVAFAEMSSAKRVFTASRTATTESGILTLGLNQLYVSVGDTSKDSGMVVRIWWKPFILCIWLGTLIMAIGGFVSLSDRRLRVGAPSRKAKAARPAMEPAE</sequence>
<evidence type="ECO:0000313" key="14">
    <source>
        <dbReference type="EMBL" id="NEV11065.1"/>
    </source>
</evidence>
<dbReference type="InterPro" id="IPR002541">
    <property type="entry name" value="Cyt_c_assembly"/>
</dbReference>
<keyword evidence="6" id="KW-0201">Cytochrome c-type biogenesis</keyword>
<dbReference type="GO" id="GO:0015232">
    <property type="term" value="F:heme transmembrane transporter activity"/>
    <property type="evidence" value="ECO:0007669"/>
    <property type="project" value="InterPro"/>
</dbReference>
<comment type="caution">
    <text evidence="14">The sequence shown here is derived from an EMBL/GenBank/DDBJ whole genome shotgun (WGS) entry which is preliminary data.</text>
</comment>
<dbReference type="NCBIfam" id="TIGR00353">
    <property type="entry name" value="nrfE"/>
    <property type="match status" value="1"/>
</dbReference>
<keyword evidence="5 10" id="KW-0812">Transmembrane</keyword>
<feature type="transmembrane region" description="Helical" evidence="10">
    <location>
        <begin position="613"/>
        <end position="635"/>
    </location>
</feature>
<evidence type="ECO:0000256" key="1">
    <source>
        <dbReference type="ARBA" id="ARBA00004429"/>
    </source>
</evidence>
<feature type="transmembrane region" description="Helical" evidence="10">
    <location>
        <begin position="96"/>
        <end position="114"/>
    </location>
</feature>
<evidence type="ECO:0000256" key="9">
    <source>
        <dbReference type="ARBA" id="ARBA00037230"/>
    </source>
</evidence>
<feature type="transmembrane region" description="Helical" evidence="10">
    <location>
        <begin position="448"/>
        <end position="472"/>
    </location>
</feature>
<evidence type="ECO:0000256" key="2">
    <source>
        <dbReference type="ARBA" id="ARBA00009186"/>
    </source>
</evidence>
<dbReference type="GO" id="GO:0016829">
    <property type="term" value="F:lyase activity"/>
    <property type="evidence" value="ECO:0007669"/>
    <property type="project" value="UniProtKB-KW"/>
</dbReference>
<feature type="transmembrane region" description="Helical" evidence="10">
    <location>
        <begin position="493"/>
        <end position="516"/>
    </location>
</feature>
<evidence type="ECO:0000259" key="12">
    <source>
        <dbReference type="Pfam" id="PF16327"/>
    </source>
</evidence>
<feature type="domain" description="Cytochrome c assembly protein" evidence="11">
    <location>
        <begin position="89"/>
        <end position="295"/>
    </location>
</feature>
<dbReference type="GO" id="GO:0005886">
    <property type="term" value="C:plasma membrane"/>
    <property type="evidence" value="ECO:0007669"/>
    <property type="project" value="UniProtKB-SubCell"/>
</dbReference>
<feature type="transmembrane region" description="Helical" evidence="10">
    <location>
        <begin position="249"/>
        <end position="266"/>
    </location>
</feature>
<feature type="transmembrane region" description="Helical" evidence="10">
    <location>
        <begin position="273"/>
        <end position="292"/>
    </location>
</feature>
<keyword evidence="8 10" id="KW-0472">Membrane</keyword>
<reference evidence="13 16" key="2">
    <citation type="submission" date="2020-08" db="EMBL/GenBank/DDBJ databases">
        <title>Genomic Encyclopedia of Type Strains, Phase IV (KMG-V): Genome sequencing to study the core and pangenomes of soil and plant-associated prokaryotes.</title>
        <authorList>
            <person name="Whitman W."/>
        </authorList>
    </citation>
    <scope>NUCLEOTIDE SEQUENCE [LARGE SCALE GENOMIC DNA]</scope>
    <source>
        <strain evidence="13 16">SEMIA 4059</strain>
    </source>
</reference>
<gene>
    <name evidence="13" type="ORF">GGD45_002255</name>
    <name evidence="14" type="ORF">GXW80_08650</name>
</gene>
<dbReference type="Pfam" id="PF16327">
    <property type="entry name" value="CcmF_C"/>
    <property type="match status" value="1"/>
</dbReference>
<feature type="domain" description="Cytochrome c-type biogenesis protein CcmF C-terminal" evidence="12">
    <location>
        <begin position="315"/>
        <end position="640"/>
    </location>
</feature>
<evidence type="ECO:0000313" key="16">
    <source>
        <dbReference type="Proteomes" id="UP000526625"/>
    </source>
</evidence>
<reference evidence="14 15" key="1">
    <citation type="submission" date="2020-02" db="EMBL/GenBank/DDBJ databases">
        <title>Draft genome sequence of Rhizobium tropici.</title>
        <authorList>
            <person name="Khayi S."/>
            <person name="Jemo M."/>
        </authorList>
    </citation>
    <scope>NUCLEOTIDE SEQUENCE [LARGE SCALE GENOMIC DNA]</scope>
    <source>
        <strain evidence="14 15">A12</strain>
    </source>
</reference>
<proteinExistence type="inferred from homology"/>
<evidence type="ECO:0000313" key="13">
    <source>
        <dbReference type="EMBL" id="MBB6491853.1"/>
    </source>
</evidence>
<dbReference type="AlphaFoldDB" id="A0A6P1C6M3"/>
<dbReference type="PRINTS" id="PR01410">
    <property type="entry name" value="CCBIOGENESIS"/>
</dbReference>
<dbReference type="GO" id="GO:0017004">
    <property type="term" value="P:cytochrome complex assembly"/>
    <property type="evidence" value="ECO:0007669"/>
    <property type="project" value="UniProtKB-KW"/>
</dbReference>
<feature type="transmembrane region" description="Helical" evidence="10">
    <location>
        <begin position="175"/>
        <end position="195"/>
    </location>
</feature>
<dbReference type="PANTHER" id="PTHR43653">
    <property type="entry name" value="CYTOCHROME C ASSEMBLY PROTEIN-RELATED"/>
    <property type="match status" value="1"/>
</dbReference>
<feature type="transmembrane region" description="Helical" evidence="10">
    <location>
        <begin position="207"/>
        <end position="229"/>
    </location>
</feature>
<comment type="similarity">
    <text evidence="2">Belongs to the CcmF/CycK/Ccl1/NrfE/CcsA family.</text>
</comment>
<name>A0A6P1C6M3_RHITR</name>
<evidence type="ECO:0000256" key="6">
    <source>
        <dbReference type="ARBA" id="ARBA00022748"/>
    </source>
</evidence>
<evidence type="ECO:0000256" key="5">
    <source>
        <dbReference type="ARBA" id="ARBA00022692"/>
    </source>
</evidence>
<comment type="function">
    <text evidence="9">Required for the biogenesis of c-type cytochromes. Possible subunit of a heme lyase.</text>
</comment>
<evidence type="ECO:0000256" key="7">
    <source>
        <dbReference type="ARBA" id="ARBA00022989"/>
    </source>
</evidence>
<evidence type="ECO:0000313" key="15">
    <source>
        <dbReference type="Proteomes" id="UP000471190"/>
    </source>
</evidence>
<dbReference type="InterPro" id="IPR003567">
    <property type="entry name" value="Cyt_c_biogenesis"/>
</dbReference>
<evidence type="ECO:0000259" key="11">
    <source>
        <dbReference type="Pfam" id="PF01578"/>
    </source>
</evidence>
<keyword evidence="14" id="KW-0456">Lyase</keyword>
<evidence type="ECO:0000256" key="10">
    <source>
        <dbReference type="SAM" id="Phobius"/>
    </source>
</evidence>
<feature type="transmembrane region" description="Helical" evidence="10">
    <location>
        <begin position="6"/>
        <end position="26"/>
    </location>
</feature>
<dbReference type="PRINTS" id="PR01411">
    <property type="entry name" value="CCMFBIOGNSIS"/>
</dbReference>
<keyword evidence="16" id="KW-1185">Reference proteome</keyword>
<protein>
    <submittedName>
        <fullName evidence="13">Cytochrome c-type biogenesis protein CcmF</fullName>
    </submittedName>
    <submittedName>
        <fullName evidence="14">Heme lyase CcmF/NrfE family subunit</fullName>
    </submittedName>
</protein>
<accession>A0A6P1C6M3</accession>
<dbReference type="EMBL" id="JAADZA010000006">
    <property type="protein sequence ID" value="NEV11065.1"/>
    <property type="molecule type" value="Genomic_DNA"/>
</dbReference>
<feature type="transmembrane region" description="Helical" evidence="10">
    <location>
        <begin position="394"/>
        <end position="413"/>
    </location>
</feature>
<comment type="subcellular location">
    <subcellularLocation>
        <location evidence="1">Cell inner membrane</location>
        <topology evidence="1">Multi-pass membrane protein</topology>
    </subcellularLocation>
</comment>
<feature type="transmembrane region" description="Helical" evidence="10">
    <location>
        <begin position="312"/>
        <end position="331"/>
    </location>
</feature>
<dbReference type="GO" id="GO:0020037">
    <property type="term" value="F:heme binding"/>
    <property type="evidence" value="ECO:0007669"/>
    <property type="project" value="InterPro"/>
</dbReference>
<feature type="transmembrane region" description="Helical" evidence="10">
    <location>
        <begin position="425"/>
        <end position="442"/>
    </location>
</feature>
<dbReference type="InterPro" id="IPR032523">
    <property type="entry name" value="CcmF_C"/>
</dbReference>